<sequence>MKAATSEIGSSVSAEYAHGATARLLVAVKNRLKQTRAVMFTPMFLPEFYGCHQMPLGI</sequence>
<proteinExistence type="predicted"/>
<reference evidence="1 2" key="1">
    <citation type="journal article" date="2014" name="Antonie Van Leeuwenhoek">
        <title>Hyphomonas beringensis sp. nov. and Hyphomonas chukchiensis sp. nov., isolated from surface seawater of the Bering Sea and Chukchi Sea.</title>
        <authorList>
            <person name="Li C."/>
            <person name="Lai Q."/>
            <person name="Li G."/>
            <person name="Dong C."/>
            <person name="Wang J."/>
            <person name="Liao Y."/>
            <person name="Shao Z."/>
        </authorList>
    </citation>
    <scope>NUCLEOTIDE SEQUENCE [LARGE SCALE GENOMIC DNA]</scope>
    <source>
        <strain evidence="1 2">25B14_1</strain>
    </source>
</reference>
<protein>
    <submittedName>
        <fullName evidence="1">Uncharacterized protein</fullName>
    </submittedName>
</protein>
<dbReference type="Proteomes" id="UP000027037">
    <property type="component" value="Unassembled WGS sequence"/>
</dbReference>
<dbReference type="EMBL" id="AWFF01000109">
    <property type="protein sequence ID" value="KCZ50545.1"/>
    <property type="molecule type" value="Genomic_DNA"/>
</dbReference>
<dbReference type="PATRIC" id="fig|1280946.3.peg.3542"/>
<evidence type="ECO:0000313" key="2">
    <source>
        <dbReference type="Proteomes" id="UP000027037"/>
    </source>
</evidence>
<accession>A0A062U300</accession>
<organism evidence="1 2">
    <name type="scientific">Hyphomonas beringensis</name>
    <dbReference type="NCBI Taxonomy" id="1280946"/>
    <lineage>
        <taxon>Bacteria</taxon>
        <taxon>Pseudomonadati</taxon>
        <taxon>Pseudomonadota</taxon>
        <taxon>Alphaproteobacteria</taxon>
        <taxon>Hyphomonadales</taxon>
        <taxon>Hyphomonadaceae</taxon>
        <taxon>Hyphomonas</taxon>
    </lineage>
</organism>
<dbReference type="AlphaFoldDB" id="A0A062U300"/>
<gene>
    <name evidence="1" type="ORF">HY29_07215</name>
</gene>
<comment type="caution">
    <text evidence="1">The sequence shown here is derived from an EMBL/GenBank/DDBJ whole genome shotgun (WGS) entry which is preliminary data.</text>
</comment>
<keyword evidence="2" id="KW-1185">Reference proteome</keyword>
<evidence type="ECO:0000313" key="1">
    <source>
        <dbReference type="EMBL" id="KCZ50545.1"/>
    </source>
</evidence>
<name>A0A062U300_9PROT</name>
<dbReference type="STRING" id="1280946.HY29_07215"/>